<keyword evidence="1" id="KW-1133">Transmembrane helix</keyword>
<feature type="transmembrane region" description="Helical" evidence="1">
    <location>
        <begin position="20"/>
        <end position="38"/>
    </location>
</feature>
<dbReference type="InterPro" id="IPR007349">
    <property type="entry name" value="DUF418"/>
</dbReference>
<keyword evidence="1" id="KW-0812">Transmembrane</keyword>
<evidence type="ECO:0000313" key="4">
    <source>
        <dbReference type="Proteomes" id="UP000074108"/>
    </source>
</evidence>
<dbReference type="STRING" id="1150625.Q75_04415"/>
<reference evidence="3 4" key="1">
    <citation type="journal article" date="2016" name="Front. Microbiol.">
        <title>Microevolution Analysis of Bacillus coahuilensis Unveils Differences in Phosphorus Acquisition Strategies and Their Regulation.</title>
        <authorList>
            <person name="Gomez-Lunar Z."/>
            <person name="Hernandez-Gonzalez I."/>
            <person name="Rodriguez-Torres M.D."/>
            <person name="Souza V."/>
            <person name="Olmedo-Alvarez G."/>
        </authorList>
    </citation>
    <scope>NUCLEOTIDE SEQUENCE [LARGE SCALE GENOMIC DNA]</scope>
    <source>
        <strain evidence="4">p1.1.43</strain>
    </source>
</reference>
<name>A0A147KAJ0_9BACI</name>
<dbReference type="Pfam" id="PF04235">
    <property type="entry name" value="DUF418"/>
    <property type="match status" value="1"/>
</dbReference>
<proteinExistence type="predicted"/>
<gene>
    <name evidence="3" type="ORF">Q75_04415</name>
</gene>
<feature type="transmembrane region" description="Helical" evidence="1">
    <location>
        <begin position="96"/>
        <end position="117"/>
    </location>
</feature>
<feature type="transmembrane region" description="Helical" evidence="1">
    <location>
        <begin position="320"/>
        <end position="339"/>
    </location>
</feature>
<evidence type="ECO:0000256" key="1">
    <source>
        <dbReference type="SAM" id="Phobius"/>
    </source>
</evidence>
<dbReference type="AlphaFoldDB" id="A0A147KAJ0"/>
<feature type="domain" description="DUF418" evidence="2">
    <location>
        <begin position="234"/>
        <end position="388"/>
    </location>
</feature>
<feature type="transmembrane region" description="Helical" evidence="1">
    <location>
        <begin position="216"/>
        <end position="239"/>
    </location>
</feature>
<dbReference type="Proteomes" id="UP000074108">
    <property type="component" value="Unassembled WGS sequence"/>
</dbReference>
<dbReference type="PANTHER" id="PTHR30590:SF2">
    <property type="entry name" value="INNER MEMBRANE PROTEIN"/>
    <property type="match status" value="1"/>
</dbReference>
<feature type="transmembrane region" description="Helical" evidence="1">
    <location>
        <begin position="123"/>
        <end position="140"/>
    </location>
</feature>
<keyword evidence="4" id="KW-1185">Reference proteome</keyword>
<dbReference type="RefSeq" id="WP_420807121.1">
    <property type="nucleotide sequence ID" value="NZ_LDYG01000020.1"/>
</dbReference>
<feature type="transmembrane region" description="Helical" evidence="1">
    <location>
        <begin position="282"/>
        <end position="299"/>
    </location>
</feature>
<feature type="transmembrane region" description="Helical" evidence="1">
    <location>
        <begin position="345"/>
        <end position="369"/>
    </location>
</feature>
<dbReference type="EMBL" id="LDYG01000020">
    <property type="protein sequence ID" value="KUP07749.1"/>
    <property type="molecule type" value="Genomic_DNA"/>
</dbReference>
<dbReference type="PATRIC" id="fig|1150625.3.peg.922"/>
<evidence type="ECO:0000313" key="3">
    <source>
        <dbReference type="EMBL" id="KUP07749.1"/>
    </source>
</evidence>
<accession>A0A147KAJ0</accession>
<feature type="transmembrane region" description="Helical" evidence="1">
    <location>
        <begin position="58"/>
        <end position="84"/>
    </location>
</feature>
<feature type="transmembrane region" description="Helical" evidence="1">
    <location>
        <begin position="152"/>
        <end position="170"/>
    </location>
</feature>
<organism evidence="3 4">
    <name type="scientific">Bacillus coahuilensis p1.1.43</name>
    <dbReference type="NCBI Taxonomy" id="1150625"/>
    <lineage>
        <taxon>Bacteria</taxon>
        <taxon>Bacillati</taxon>
        <taxon>Bacillota</taxon>
        <taxon>Bacilli</taxon>
        <taxon>Bacillales</taxon>
        <taxon>Bacillaceae</taxon>
        <taxon>Bacillus</taxon>
    </lineage>
</organism>
<feature type="transmembrane region" description="Helical" evidence="1">
    <location>
        <begin position="251"/>
        <end position="270"/>
    </location>
</feature>
<dbReference type="PANTHER" id="PTHR30590">
    <property type="entry name" value="INNER MEMBRANE PROTEIN"/>
    <property type="match status" value="1"/>
</dbReference>
<evidence type="ECO:0000259" key="2">
    <source>
        <dbReference type="Pfam" id="PF04235"/>
    </source>
</evidence>
<keyword evidence="1" id="KW-0472">Membrane</keyword>
<comment type="caution">
    <text evidence="3">The sequence shown here is derived from an EMBL/GenBank/DDBJ whole genome shotgun (WGS) entry which is preliminary data.</text>
</comment>
<dbReference type="InterPro" id="IPR052529">
    <property type="entry name" value="Bact_Transport_Assoc"/>
</dbReference>
<protein>
    <recommendedName>
        <fullName evidence="2">DUF418 domain-containing protein</fullName>
    </recommendedName>
</protein>
<sequence>MSLKFIQPIGSNERIHSIDIMRGFSLLGIFLVNMIFFHSPYIHYNPYEWWDEPLDSSVYMLIDVFVQSSFYPLFAMLFGFGLALQQQRFLDRGEAFSFFAVRRLFVLLVFGLVHALVIWSGDILTNYAVFGLVLLVTLRWSGATLLSLGLSLWFIPQFLLSGLIFIASIASDSVSTIWTNITAVQDSIQAFSSGSVADIFNQRFSDWWLVNGPSNLVFLFLSIFPMMLIGAGIAKLGWVQYHTDHKKKWEVIFIGALVVGLLLKSLPYIISLEYTYVMIQDSLGGPLVAIMYASLIVLLTRVKRAEKILRPIGQAGKMAFSLYIFQSIIGTLIFYSYGLGLYGQMSLATGSLLAVGIYFIQVIIAGIYLNRFQYGPLEKLWRWLSYGKKTGREVSE</sequence>